<name>A0A0V0H3J0_SOLCH</name>
<feature type="non-terminal residue" evidence="1">
    <location>
        <position position="65"/>
    </location>
</feature>
<sequence length="65" mass="7656">MKVWYKSGSLTSFTGVYRPYSNRERLEFWEEVSAVKALWNDQWVVQGISMYAVMNLKDSIAFQGR</sequence>
<organism evidence="1">
    <name type="scientific">Solanum chacoense</name>
    <name type="common">Chaco potato</name>
    <dbReference type="NCBI Taxonomy" id="4108"/>
    <lineage>
        <taxon>Eukaryota</taxon>
        <taxon>Viridiplantae</taxon>
        <taxon>Streptophyta</taxon>
        <taxon>Embryophyta</taxon>
        <taxon>Tracheophyta</taxon>
        <taxon>Spermatophyta</taxon>
        <taxon>Magnoliopsida</taxon>
        <taxon>eudicotyledons</taxon>
        <taxon>Gunneridae</taxon>
        <taxon>Pentapetalae</taxon>
        <taxon>asterids</taxon>
        <taxon>lamiids</taxon>
        <taxon>Solanales</taxon>
        <taxon>Solanaceae</taxon>
        <taxon>Solanoideae</taxon>
        <taxon>Solaneae</taxon>
        <taxon>Solanum</taxon>
    </lineage>
</organism>
<protein>
    <submittedName>
        <fullName evidence="1">Putative ovule protein</fullName>
    </submittedName>
</protein>
<dbReference type="EMBL" id="GEDG01025880">
    <property type="protein sequence ID" value="JAP14933.1"/>
    <property type="molecule type" value="Transcribed_RNA"/>
</dbReference>
<dbReference type="AlphaFoldDB" id="A0A0V0H3J0"/>
<accession>A0A0V0H3J0</accession>
<evidence type="ECO:0000313" key="1">
    <source>
        <dbReference type="EMBL" id="JAP14933.1"/>
    </source>
</evidence>
<proteinExistence type="predicted"/>
<reference evidence="1" key="1">
    <citation type="submission" date="2015-12" db="EMBL/GenBank/DDBJ databases">
        <title>Gene expression during late stages of embryo sac development: a critical building block for successful pollen-pistil interactions.</title>
        <authorList>
            <person name="Liu Y."/>
            <person name="Joly V."/>
            <person name="Sabar M."/>
            <person name="Matton D.P."/>
        </authorList>
    </citation>
    <scope>NUCLEOTIDE SEQUENCE</scope>
</reference>